<dbReference type="Proteomes" id="UP000799538">
    <property type="component" value="Unassembled WGS sequence"/>
</dbReference>
<reference evidence="3" key="1">
    <citation type="journal article" date="2020" name="Stud. Mycol.">
        <title>101 Dothideomycetes genomes: A test case for predicting lifestyles and emergence of pathogens.</title>
        <authorList>
            <person name="Haridas S."/>
            <person name="Albert R."/>
            <person name="Binder M."/>
            <person name="Bloem J."/>
            <person name="LaButti K."/>
            <person name="Salamov A."/>
            <person name="Andreopoulos B."/>
            <person name="Baker S."/>
            <person name="Barry K."/>
            <person name="Bills G."/>
            <person name="Bluhm B."/>
            <person name="Cannon C."/>
            <person name="Castanera R."/>
            <person name="Culley D."/>
            <person name="Daum C."/>
            <person name="Ezra D."/>
            <person name="Gonzalez J."/>
            <person name="Henrissat B."/>
            <person name="Kuo A."/>
            <person name="Liang C."/>
            <person name="Lipzen A."/>
            <person name="Lutzoni F."/>
            <person name="Magnuson J."/>
            <person name="Mondo S."/>
            <person name="Nolan M."/>
            <person name="Ohm R."/>
            <person name="Pangilinan J."/>
            <person name="Park H.-J."/>
            <person name="Ramirez L."/>
            <person name="Alfaro M."/>
            <person name="Sun H."/>
            <person name="Tritt A."/>
            <person name="Yoshinaga Y."/>
            <person name="Zwiers L.-H."/>
            <person name="Turgeon B."/>
            <person name="Goodwin S."/>
            <person name="Spatafora J."/>
            <person name="Crous P."/>
            <person name="Grigoriev I."/>
        </authorList>
    </citation>
    <scope>NUCLEOTIDE SEQUENCE [LARGE SCALE GENOMIC DNA]</scope>
    <source>
        <strain evidence="3">CECT 20119</strain>
    </source>
</reference>
<dbReference type="OrthoDB" id="10373830at2759"/>
<feature type="region of interest" description="Disordered" evidence="1">
    <location>
        <begin position="420"/>
        <end position="442"/>
    </location>
</feature>
<dbReference type="AlphaFoldDB" id="A0A6A6GBL7"/>
<protein>
    <submittedName>
        <fullName evidence="2">Uncharacterized protein</fullName>
    </submittedName>
</protein>
<sequence>MFERDGPRPIGGSLWVDHVPQSAASKTRTSRLRPVAPNRLRLTSSVSPLLTLSPLSQLSHRSGLAASKDSFSCNESAWLTMCNFTVIRPRCGHARSHVSQCSGIPIDATNPLALVSSCASRRIYNLGFRGVCETCHDKGHPGLTKIHVTKGGSLVVDDSFISDDELMDSIYAAGPPSERRSMEETLAVHTMQLLMLRARPVIISSRLSNEEAMKVESETWKRWRNLIKDFIAVSLSTMRHHQAALGQEYDANPELFERKVNGIMSVARKKCLLECTKVLPQSSMVVIGTMSHDAVLFSRVKPEDIDKFCHGSPTSSAIHLANGDIDYAATPDSPFTDSTILTPDADSQADGGAVHIERLPEGTFDDRHDDLQDGLHVHPGDSSTDTWIDDFEDDDDDDLTEGYIIGSAGSLDDTAVEVSGDDWSEIEEDDWTMSEDELSLDA</sequence>
<feature type="region of interest" description="Disordered" evidence="1">
    <location>
        <begin position="369"/>
        <end position="394"/>
    </location>
</feature>
<feature type="non-terminal residue" evidence="2">
    <location>
        <position position="442"/>
    </location>
</feature>
<proteinExistence type="predicted"/>
<evidence type="ECO:0000256" key="1">
    <source>
        <dbReference type="SAM" id="MobiDB-lite"/>
    </source>
</evidence>
<feature type="compositionally biased region" description="Basic and acidic residues" evidence="1">
    <location>
        <begin position="369"/>
        <end position="379"/>
    </location>
</feature>
<keyword evidence="3" id="KW-1185">Reference proteome</keyword>
<name>A0A6A6GBL7_9PEZI</name>
<dbReference type="EMBL" id="ML992507">
    <property type="protein sequence ID" value="KAF2222969.1"/>
    <property type="molecule type" value="Genomic_DNA"/>
</dbReference>
<organism evidence="2 3">
    <name type="scientific">Elsinoe ampelina</name>
    <dbReference type="NCBI Taxonomy" id="302913"/>
    <lineage>
        <taxon>Eukaryota</taxon>
        <taxon>Fungi</taxon>
        <taxon>Dikarya</taxon>
        <taxon>Ascomycota</taxon>
        <taxon>Pezizomycotina</taxon>
        <taxon>Dothideomycetes</taxon>
        <taxon>Dothideomycetidae</taxon>
        <taxon>Myriangiales</taxon>
        <taxon>Elsinoaceae</taxon>
        <taxon>Elsinoe</taxon>
    </lineage>
</organism>
<evidence type="ECO:0000313" key="3">
    <source>
        <dbReference type="Proteomes" id="UP000799538"/>
    </source>
</evidence>
<evidence type="ECO:0000313" key="2">
    <source>
        <dbReference type="EMBL" id="KAF2222969.1"/>
    </source>
</evidence>
<gene>
    <name evidence="2" type="ORF">BDZ85DRAFT_262748</name>
</gene>
<accession>A0A6A6GBL7</accession>